<reference evidence="2" key="2">
    <citation type="submission" date="2020-09" db="EMBL/GenBank/DDBJ databases">
        <authorList>
            <person name="Sun Q."/>
            <person name="Ohkuma M."/>
        </authorList>
    </citation>
    <scope>NUCLEOTIDE SEQUENCE</scope>
    <source>
        <strain evidence="2">JCM 14719</strain>
    </source>
</reference>
<reference evidence="2" key="1">
    <citation type="journal article" date="2014" name="Int. J. Syst. Evol. Microbiol.">
        <title>Complete genome sequence of Corynebacterium casei LMG S-19264T (=DSM 44701T), isolated from a smear-ripened cheese.</title>
        <authorList>
            <consortium name="US DOE Joint Genome Institute (JGI-PGF)"/>
            <person name="Walter F."/>
            <person name="Albersmeier A."/>
            <person name="Kalinowski J."/>
            <person name="Ruckert C."/>
        </authorList>
    </citation>
    <scope>NUCLEOTIDE SEQUENCE</scope>
    <source>
        <strain evidence="2">JCM 14719</strain>
    </source>
</reference>
<name>A0A8J3F9X2_9BACI</name>
<keyword evidence="3" id="KW-1185">Reference proteome</keyword>
<evidence type="ECO:0000313" key="3">
    <source>
        <dbReference type="Proteomes" id="UP000637720"/>
    </source>
</evidence>
<dbReference type="GO" id="GO:0008962">
    <property type="term" value="F:phosphatidylglycerophosphatase activity"/>
    <property type="evidence" value="ECO:0007669"/>
    <property type="project" value="InterPro"/>
</dbReference>
<comment type="caution">
    <text evidence="2">The sequence shown here is derived from an EMBL/GenBank/DDBJ whole genome shotgun (WGS) entry which is preliminary data.</text>
</comment>
<accession>A0A8J3F9X2</accession>
<gene>
    <name evidence="2" type="primary">ltrC</name>
    <name evidence="2" type="ORF">GCM10007043_10740</name>
</gene>
<evidence type="ECO:0000313" key="2">
    <source>
        <dbReference type="EMBL" id="GGJ98617.1"/>
    </source>
</evidence>
<feature type="domain" description="YutG/PgpA" evidence="1">
    <location>
        <begin position="27"/>
        <end position="160"/>
    </location>
</feature>
<dbReference type="GO" id="GO:0006629">
    <property type="term" value="P:lipid metabolic process"/>
    <property type="evidence" value="ECO:0007669"/>
    <property type="project" value="InterPro"/>
</dbReference>
<dbReference type="InterPro" id="IPR026038">
    <property type="entry name" value="Put_PGPase"/>
</dbReference>
<dbReference type="AlphaFoldDB" id="A0A8J3F9X2"/>
<dbReference type="EMBL" id="BMOF01000016">
    <property type="protein sequence ID" value="GGJ98617.1"/>
    <property type="molecule type" value="Genomic_DNA"/>
</dbReference>
<dbReference type="Proteomes" id="UP000637720">
    <property type="component" value="Unassembled WGS sequence"/>
</dbReference>
<evidence type="ECO:0000259" key="1">
    <source>
        <dbReference type="Pfam" id="PF04608"/>
    </source>
</evidence>
<dbReference type="CDD" id="cd06971">
    <property type="entry name" value="PgpA"/>
    <property type="match status" value="1"/>
</dbReference>
<protein>
    <submittedName>
        <fullName evidence="2">Phosphatidylglycerophosphatase A</fullName>
    </submittedName>
</protein>
<dbReference type="RefSeq" id="WP_054670089.1">
    <property type="nucleotide sequence ID" value="NZ_BMOF01000016.1"/>
</dbReference>
<dbReference type="InterPro" id="IPR007686">
    <property type="entry name" value="YutG/PgpA"/>
</dbReference>
<sequence>MRKRVSSKEVKAAALQRLRERGVTVEAIAEIVCLMQSPYTPNLSMEACVESVERVLEKREVQHAILVGVELDVLAEKGLLSEPLLSLVRGDESLFGCDETLALGSVFGYGSIAVTTFGHLDKQKVGIIKQLDTKAGKGVHTFLDDIVCSIAASASSRLAHRLRDEEEAALEAKRNSTAVEPEAHAG</sequence>
<dbReference type="InterPro" id="IPR036681">
    <property type="entry name" value="PgpA-like_sf"/>
</dbReference>
<dbReference type="Gene3D" id="1.10.3760.10">
    <property type="entry name" value="PgpA-like"/>
    <property type="match status" value="1"/>
</dbReference>
<dbReference type="SUPFAM" id="SSF101307">
    <property type="entry name" value="YutG-like"/>
    <property type="match status" value="1"/>
</dbReference>
<proteinExistence type="predicted"/>
<dbReference type="Pfam" id="PF04608">
    <property type="entry name" value="PgpA"/>
    <property type="match status" value="1"/>
</dbReference>
<dbReference type="PIRSF" id="PIRSF019587">
    <property type="entry name" value="PGPase"/>
    <property type="match status" value="1"/>
</dbReference>
<organism evidence="2 3">
    <name type="scientific">Calditerricola satsumensis</name>
    <dbReference type="NCBI Taxonomy" id="373054"/>
    <lineage>
        <taxon>Bacteria</taxon>
        <taxon>Bacillati</taxon>
        <taxon>Bacillota</taxon>
        <taxon>Bacilli</taxon>
        <taxon>Bacillales</taxon>
        <taxon>Bacillaceae</taxon>
        <taxon>Calditerricola</taxon>
    </lineage>
</organism>